<dbReference type="EMBL" id="JBHRZN010000002">
    <property type="protein sequence ID" value="MFC3849902.1"/>
    <property type="molecule type" value="Genomic_DNA"/>
</dbReference>
<organism evidence="1 2">
    <name type="scientific">Corynebacterium hansenii</name>
    <dbReference type="NCBI Taxonomy" id="394964"/>
    <lineage>
        <taxon>Bacteria</taxon>
        <taxon>Bacillati</taxon>
        <taxon>Actinomycetota</taxon>
        <taxon>Actinomycetes</taxon>
        <taxon>Mycobacteriales</taxon>
        <taxon>Corynebacteriaceae</taxon>
        <taxon>Corynebacterium</taxon>
    </lineage>
</organism>
<name>A0ABV7ZR63_9CORY</name>
<proteinExistence type="predicted"/>
<dbReference type="Proteomes" id="UP001595751">
    <property type="component" value="Unassembled WGS sequence"/>
</dbReference>
<keyword evidence="1" id="KW-0378">Hydrolase</keyword>
<gene>
    <name evidence="1" type="ORF">ACFORJ_06955</name>
</gene>
<accession>A0ABV7ZR63</accession>
<keyword evidence="1" id="KW-0347">Helicase</keyword>
<keyword evidence="2" id="KW-1185">Reference proteome</keyword>
<evidence type="ECO:0000313" key="2">
    <source>
        <dbReference type="Proteomes" id="UP001595751"/>
    </source>
</evidence>
<dbReference type="GO" id="GO:0004386">
    <property type="term" value="F:helicase activity"/>
    <property type="evidence" value="ECO:0007669"/>
    <property type="project" value="UniProtKB-KW"/>
</dbReference>
<sequence length="51" mass="5521">MKVRHSARKASPGQVAAAKLLVKREREGKVTVTVSPRIRAIAEQGKPDKVA</sequence>
<comment type="caution">
    <text evidence="1">The sequence shown here is derived from an EMBL/GenBank/DDBJ whole genome shotgun (WGS) entry which is preliminary data.</text>
</comment>
<dbReference type="RefSeq" id="WP_153251502.1">
    <property type="nucleotide sequence ID" value="NZ_CP047211.1"/>
</dbReference>
<evidence type="ECO:0000313" key="1">
    <source>
        <dbReference type="EMBL" id="MFC3849902.1"/>
    </source>
</evidence>
<keyword evidence="1" id="KW-0067">ATP-binding</keyword>
<keyword evidence="1" id="KW-0547">Nucleotide-binding</keyword>
<reference evidence="2" key="1">
    <citation type="journal article" date="2019" name="Int. J. Syst. Evol. Microbiol.">
        <title>The Global Catalogue of Microorganisms (GCM) 10K type strain sequencing project: providing services to taxonomists for standard genome sequencing and annotation.</title>
        <authorList>
            <consortium name="The Broad Institute Genomics Platform"/>
            <consortium name="The Broad Institute Genome Sequencing Center for Infectious Disease"/>
            <person name="Wu L."/>
            <person name="Ma J."/>
        </authorList>
    </citation>
    <scope>NUCLEOTIDE SEQUENCE [LARGE SCALE GENOMIC DNA]</scope>
    <source>
        <strain evidence="2">CCUG 53252</strain>
    </source>
</reference>
<protein>
    <submittedName>
        <fullName evidence="1">RNA helicase</fullName>
    </submittedName>
</protein>